<dbReference type="EnsemblPlants" id="OB06G21380.1">
    <property type="protein sequence ID" value="OB06G21380.1"/>
    <property type="gene ID" value="OB06G21380"/>
</dbReference>
<organism evidence="1">
    <name type="scientific">Oryza brachyantha</name>
    <name type="common">malo sina</name>
    <dbReference type="NCBI Taxonomy" id="4533"/>
    <lineage>
        <taxon>Eukaryota</taxon>
        <taxon>Viridiplantae</taxon>
        <taxon>Streptophyta</taxon>
        <taxon>Embryophyta</taxon>
        <taxon>Tracheophyta</taxon>
        <taxon>Spermatophyta</taxon>
        <taxon>Magnoliopsida</taxon>
        <taxon>Liliopsida</taxon>
        <taxon>Poales</taxon>
        <taxon>Poaceae</taxon>
        <taxon>BOP clade</taxon>
        <taxon>Oryzoideae</taxon>
        <taxon>Oryzeae</taxon>
        <taxon>Oryzinae</taxon>
        <taxon>Oryza</taxon>
    </lineage>
</organism>
<protein>
    <submittedName>
        <fullName evidence="1">Uncharacterized protein</fullName>
    </submittedName>
</protein>
<name>J3MDP4_ORYBR</name>
<dbReference type="HOGENOM" id="CLU_2254296_0_0_1"/>
<dbReference type="Proteomes" id="UP000006038">
    <property type="component" value="Chromosome 6"/>
</dbReference>
<evidence type="ECO:0000313" key="1">
    <source>
        <dbReference type="EnsemblPlants" id="OB06G21380.1"/>
    </source>
</evidence>
<dbReference type="AlphaFoldDB" id="J3MDP4"/>
<dbReference type="Gramene" id="OB06G21380.1">
    <property type="protein sequence ID" value="OB06G21380.1"/>
    <property type="gene ID" value="OB06G21380"/>
</dbReference>
<keyword evidence="2" id="KW-1185">Reference proteome</keyword>
<sequence>MHIAGQKVGSISKTLEVVVVAAKDAHHLLLPLCSSSSPSPRRTRVVQSWKRFCCSCMIYRSTTNCSISLAVLDERKMEEKTPPLVLHGLLGWLALELVQALQLF</sequence>
<reference evidence="1" key="1">
    <citation type="journal article" date="2013" name="Nat. Commun.">
        <title>Whole-genome sequencing of Oryza brachyantha reveals mechanisms underlying Oryza genome evolution.</title>
        <authorList>
            <person name="Chen J."/>
            <person name="Huang Q."/>
            <person name="Gao D."/>
            <person name="Wang J."/>
            <person name="Lang Y."/>
            <person name="Liu T."/>
            <person name="Li B."/>
            <person name="Bai Z."/>
            <person name="Luis Goicoechea J."/>
            <person name="Liang C."/>
            <person name="Chen C."/>
            <person name="Zhang W."/>
            <person name="Sun S."/>
            <person name="Liao Y."/>
            <person name="Zhang X."/>
            <person name="Yang L."/>
            <person name="Song C."/>
            <person name="Wang M."/>
            <person name="Shi J."/>
            <person name="Liu G."/>
            <person name="Liu J."/>
            <person name="Zhou H."/>
            <person name="Zhou W."/>
            <person name="Yu Q."/>
            <person name="An N."/>
            <person name="Chen Y."/>
            <person name="Cai Q."/>
            <person name="Wang B."/>
            <person name="Liu B."/>
            <person name="Min J."/>
            <person name="Huang Y."/>
            <person name="Wu H."/>
            <person name="Li Z."/>
            <person name="Zhang Y."/>
            <person name="Yin Y."/>
            <person name="Song W."/>
            <person name="Jiang J."/>
            <person name="Jackson S.A."/>
            <person name="Wing R.A."/>
            <person name="Wang J."/>
            <person name="Chen M."/>
        </authorList>
    </citation>
    <scope>NUCLEOTIDE SEQUENCE [LARGE SCALE GENOMIC DNA]</scope>
    <source>
        <strain evidence="1">cv. IRGC 101232</strain>
    </source>
</reference>
<evidence type="ECO:0000313" key="2">
    <source>
        <dbReference type="Proteomes" id="UP000006038"/>
    </source>
</evidence>
<accession>J3MDP4</accession>
<proteinExistence type="predicted"/>
<reference evidence="1" key="2">
    <citation type="submission" date="2013-04" db="UniProtKB">
        <authorList>
            <consortium name="EnsemblPlants"/>
        </authorList>
    </citation>
    <scope>IDENTIFICATION</scope>
</reference>